<organism evidence="1 2">
    <name type="scientific">Actinacidiphila reveromycinica</name>
    <dbReference type="NCBI Taxonomy" id="659352"/>
    <lineage>
        <taxon>Bacteria</taxon>
        <taxon>Bacillati</taxon>
        <taxon>Actinomycetota</taxon>
        <taxon>Actinomycetes</taxon>
        <taxon>Kitasatosporales</taxon>
        <taxon>Streptomycetaceae</taxon>
        <taxon>Actinacidiphila</taxon>
    </lineage>
</organism>
<reference evidence="1 2" key="1">
    <citation type="journal article" date="2020" name="Sci. Rep.">
        <title>beta-carboline chemical signals induce reveromycin production through a LuxR family regulator in Streptomyces sp. SN-593.</title>
        <authorList>
            <person name="Panthee S."/>
            <person name="Kito N."/>
            <person name="Hayashi T."/>
            <person name="Shimizu T."/>
            <person name="Ishikawa J."/>
            <person name="Hamamoto H."/>
            <person name="Osada H."/>
            <person name="Takahashi S."/>
        </authorList>
    </citation>
    <scope>NUCLEOTIDE SEQUENCE [LARGE SCALE GENOMIC DNA]</scope>
    <source>
        <strain evidence="1 2">SN-593</strain>
        <plasmid evidence="1 2">pRVR2</plasmid>
    </source>
</reference>
<keyword evidence="1" id="KW-0614">Plasmid</keyword>
<proteinExistence type="predicted"/>
<protein>
    <submittedName>
        <fullName evidence="1">Putative ATP/GTP-binding protein</fullName>
    </submittedName>
</protein>
<dbReference type="Pfam" id="PF13671">
    <property type="entry name" value="AAA_33"/>
    <property type="match status" value="1"/>
</dbReference>
<evidence type="ECO:0000313" key="1">
    <source>
        <dbReference type="EMBL" id="BBG20773.1"/>
    </source>
</evidence>
<dbReference type="KEGG" id="arev:RVR_P232"/>
<keyword evidence="2" id="KW-1185">Reference proteome</keyword>
<sequence>MPSNDALNAHQFLPVDTTIPDPSLVIMIGAAGAGKSTWASTWPDTQVLELDRFRALVSDDPGCQEATGDAVFALQAVLEARLSRRKMTIVDSTNCDQKVRADLIATARLHGMSTVALVIGTPASVCVDRQKSRPANRRVPEAIVRDQHAAMVDAFARLPAEGFDHVVVAENIHRLEALLQRASDTRRADLGWDSGDGLGDLLLVRRVLGTEILPLWRWRVGADLADGDRVGEIRLGPDRMILALRVDVDGEGDIWFDLLVACPYDDDCDAPAWQAVHSVSDLLAAHTNSTGSHPDAVCTVHTDALRP</sequence>
<dbReference type="Gene3D" id="3.40.50.300">
    <property type="entry name" value="P-loop containing nucleotide triphosphate hydrolases"/>
    <property type="match status" value="1"/>
</dbReference>
<name>A0A7U3QW47_9ACTN</name>
<dbReference type="RefSeq" id="WP_202240005.1">
    <property type="nucleotide sequence ID" value="NZ_AP018367.1"/>
</dbReference>
<dbReference type="Proteomes" id="UP000595703">
    <property type="component" value="Plasmid pRVR2"/>
</dbReference>
<gene>
    <name evidence="1" type="ORF">RVR_P232</name>
</gene>
<dbReference type="EMBL" id="AP018367">
    <property type="protein sequence ID" value="BBG20773.1"/>
    <property type="molecule type" value="Genomic_DNA"/>
</dbReference>
<dbReference type="InterPro" id="IPR027417">
    <property type="entry name" value="P-loop_NTPase"/>
</dbReference>
<dbReference type="AlphaFoldDB" id="A0A7U3QW47"/>
<accession>A0A7U3QW47</accession>
<geneLocation type="plasmid" evidence="1 2">
    <name>pRVR2</name>
</geneLocation>
<evidence type="ECO:0000313" key="2">
    <source>
        <dbReference type="Proteomes" id="UP000595703"/>
    </source>
</evidence>
<dbReference type="PANTHER" id="PTHR12435">
    <property type="match status" value="1"/>
</dbReference>
<dbReference type="SUPFAM" id="SSF52540">
    <property type="entry name" value="P-loop containing nucleoside triphosphate hydrolases"/>
    <property type="match status" value="1"/>
</dbReference>